<gene>
    <name evidence="2" type="ORF">JQM67_00225</name>
</gene>
<keyword evidence="1" id="KW-0732">Signal</keyword>
<dbReference type="EMBL" id="JAFBIT010000001">
    <property type="protein sequence ID" value="MCF2651036.1"/>
    <property type="molecule type" value="Genomic_DNA"/>
</dbReference>
<evidence type="ECO:0008006" key="4">
    <source>
        <dbReference type="Google" id="ProtNLM"/>
    </source>
</evidence>
<evidence type="ECO:0000256" key="1">
    <source>
        <dbReference type="SAM" id="SignalP"/>
    </source>
</evidence>
<evidence type="ECO:0000313" key="2">
    <source>
        <dbReference type="EMBL" id="MCF2651036.1"/>
    </source>
</evidence>
<dbReference type="Proteomes" id="UP001299220">
    <property type="component" value="Unassembled WGS sequence"/>
</dbReference>
<dbReference type="RefSeq" id="WP_235321983.1">
    <property type="nucleotide sequence ID" value="NZ_JAFBIT010000001.1"/>
</dbReference>
<reference evidence="2 3" key="1">
    <citation type="submission" date="2020-12" db="EMBL/GenBank/DDBJ databases">
        <title>Whole genome sequences of gut porcine anaerobes.</title>
        <authorList>
            <person name="Kubasova T."/>
            <person name="Jahodarova E."/>
            <person name="Rychlik I."/>
        </authorList>
    </citation>
    <scope>NUCLEOTIDE SEQUENCE [LARGE SCALE GENOMIC DNA]</scope>
    <source>
        <strain evidence="2 3">An867</strain>
    </source>
</reference>
<keyword evidence="3" id="KW-1185">Reference proteome</keyword>
<evidence type="ECO:0000313" key="3">
    <source>
        <dbReference type="Proteomes" id="UP001299220"/>
    </source>
</evidence>
<protein>
    <recommendedName>
        <fullName evidence="4">DUF4367 domain-containing protein</fullName>
    </recommendedName>
</protein>
<accession>A0ABS9CIQ8</accession>
<proteinExistence type="predicted"/>
<name>A0ABS9CIQ8_9FIRM</name>
<sequence>MMKKICLSVLLVLALLLTGCASAQAEPPKVENFVFDDHGYACAISPYGCTLEDLEKALDTTMTDRGSNPVTNPFTYKSYITSAPVTMLGLDGKVDAQFTEDGLFAFTFTTRFTRDTAEEHYADIREQFISVFGKPAEDSDNGLGTQQVEWQDKKSGTALALVYSDLGTTDPTFMVGVLEKWRYMDVDK</sequence>
<dbReference type="PROSITE" id="PS51257">
    <property type="entry name" value="PROKAR_LIPOPROTEIN"/>
    <property type="match status" value="1"/>
</dbReference>
<comment type="caution">
    <text evidence="2">The sequence shown here is derived from an EMBL/GenBank/DDBJ whole genome shotgun (WGS) entry which is preliminary data.</text>
</comment>
<feature type="signal peptide" evidence="1">
    <location>
        <begin position="1"/>
        <end position="25"/>
    </location>
</feature>
<organism evidence="2 3">
    <name type="scientific">Anaeromassilibacillus senegalensis</name>
    <dbReference type="NCBI Taxonomy" id="1673717"/>
    <lineage>
        <taxon>Bacteria</taxon>
        <taxon>Bacillati</taxon>
        <taxon>Bacillota</taxon>
        <taxon>Clostridia</taxon>
        <taxon>Eubacteriales</taxon>
        <taxon>Acutalibacteraceae</taxon>
        <taxon>Anaeromassilibacillus</taxon>
    </lineage>
</organism>
<feature type="chain" id="PRO_5046584229" description="DUF4367 domain-containing protein" evidence="1">
    <location>
        <begin position="26"/>
        <end position="188"/>
    </location>
</feature>